<feature type="binding site" evidence="4">
    <location>
        <begin position="76"/>
        <end position="80"/>
    </location>
    <ligand>
        <name>NADP(+)</name>
        <dbReference type="ChEBI" id="CHEBI:58349"/>
    </ligand>
</feature>
<feature type="binding site" evidence="4">
    <location>
        <position position="179"/>
    </location>
    <ligand>
        <name>NADP(+)</name>
        <dbReference type="ChEBI" id="CHEBI:58349"/>
    </ligand>
</feature>
<feature type="binding site" evidence="4">
    <location>
        <position position="289"/>
    </location>
    <ligand>
        <name>substrate</name>
    </ligand>
</feature>
<dbReference type="PANTHER" id="PTHR43103:SF3">
    <property type="entry name" value="ADP-L-GLYCERO-D-MANNO-HEPTOSE-6-EPIMERASE"/>
    <property type="match status" value="1"/>
</dbReference>
<evidence type="ECO:0000259" key="5">
    <source>
        <dbReference type="Pfam" id="PF01370"/>
    </source>
</evidence>
<dbReference type="Proteomes" id="UP000298693">
    <property type="component" value="Plasmid p5"/>
</dbReference>
<dbReference type="EC" id="5.1.3.20" evidence="4"/>
<keyword evidence="1 4" id="KW-0521">NADP</keyword>
<dbReference type="AlphaFoldDB" id="A0A4D8RHD2"/>
<dbReference type="GO" id="GO:0097171">
    <property type="term" value="P:ADP-L-glycero-beta-D-manno-heptose biosynthetic process"/>
    <property type="evidence" value="ECO:0007669"/>
    <property type="project" value="UniProtKB-UniPathway"/>
</dbReference>
<sequence length="331" mass="36827">MTDIIIVTGGAGFIGSNIAAALHGWNDCEIVVCDRLRTGQKWRNLAKHLVTDFVAPAELPAFLDRTAGTVRAVVHMGAISATTATDVDLIVDTNIKFSAHLWEWCAAAGVPLIYASSAATYGDGARGFVDDNDPAALAELRPLNAYGWSKHAFDRRIIDLVRRGRPRPPQWVGLKFFNVYGPNEYHKGDMMSVVAKNHAAAAAGDTVRLFKSHRPDYAHGGQLRDFVYVRDCVSVVRWFLDHPEASGIFNVGSGEARSFRDLIEALYRAAGREPSIEYVDMPEILRDRYQYYTQADLSRLRAIGYDRPMTPLEEGVTDYVQSFLSQPDPYR</sequence>
<evidence type="ECO:0000256" key="3">
    <source>
        <dbReference type="ARBA" id="ARBA00023277"/>
    </source>
</evidence>
<evidence type="ECO:0000313" key="7">
    <source>
        <dbReference type="Proteomes" id="UP000298693"/>
    </source>
</evidence>
<evidence type="ECO:0000256" key="2">
    <source>
        <dbReference type="ARBA" id="ARBA00023235"/>
    </source>
</evidence>
<feature type="binding site" evidence="4">
    <location>
        <begin position="13"/>
        <end position="14"/>
    </location>
    <ligand>
        <name>NADP(+)</name>
        <dbReference type="ChEBI" id="CHEBI:58349"/>
    </ligand>
</feature>
<geneLocation type="plasmid" evidence="6">
    <name>p5</name>
</geneLocation>
<feature type="binding site" evidence="4">
    <location>
        <begin position="210"/>
        <end position="213"/>
    </location>
    <ligand>
        <name>substrate</name>
    </ligand>
</feature>
<organism evidence="6 7">
    <name type="scientific">Azospirillum brasilense</name>
    <dbReference type="NCBI Taxonomy" id="192"/>
    <lineage>
        <taxon>Bacteria</taxon>
        <taxon>Pseudomonadati</taxon>
        <taxon>Pseudomonadota</taxon>
        <taxon>Alphaproteobacteria</taxon>
        <taxon>Rhodospirillales</taxon>
        <taxon>Azospirillaceae</taxon>
        <taxon>Azospirillum</taxon>
    </lineage>
</organism>
<comment type="subunit">
    <text evidence="4">Homopentamer.</text>
</comment>
<dbReference type="HAMAP" id="MF_01601">
    <property type="entry name" value="Heptose_epimerase"/>
    <property type="match status" value="1"/>
</dbReference>
<protein>
    <recommendedName>
        <fullName evidence="4">ADP-L-glycero-D-manno-heptose-6-epimerase</fullName>
        <ecNumber evidence="4">5.1.3.20</ecNumber>
    </recommendedName>
    <alternativeName>
        <fullName evidence="4">ADP-L-glycero-beta-D-manno-heptose-6-epimerase</fullName>
        <shortName evidence="4">ADP-glyceromanno-heptose 6-epimerase</shortName>
        <shortName evidence="4">ADP-hep 6-epimerase</shortName>
        <shortName evidence="4">AGME</shortName>
    </alternativeName>
</protein>
<comment type="cofactor">
    <cofactor evidence="4">
        <name>NADP(+)</name>
        <dbReference type="ChEBI" id="CHEBI:58349"/>
    </cofactor>
    <text evidence="4">Binds 1 NADP(+) per subunit.</text>
</comment>
<dbReference type="GO" id="GO:0008712">
    <property type="term" value="F:ADP-glyceromanno-heptose 6-epimerase activity"/>
    <property type="evidence" value="ECO:0007669"/>
    <property type="project" value="UniProtKB-UniRule"/>
</dbReference>
<dbReference type="GO" id="GO:0050661">
    <property type="term" value="F:NADP binding"/>
    <property type="evidence" value="ECO:0007669"/>
    <property type="project" value="InterPro"/>
</dbReference>
<feature type="binding site" evidence="4">
    <location>
        <begin position="34"/>
        <end position="35"/>
    </location>
    <ligand>
        <name>NADP(+)</name>
        <dbReference type="ChEBI" id="CHEBI:58349"/>
    </ligand>
</feature>
<feature type="binding site" evidence="4">
    <location>
        <position position="224"/>
    </location>
    <ligand>
        <name>substrate</name>
    </ligand>
</feature>
<name>A0A4D8RHD2_AZOBR</name>
<evidence type="ECO:0000313" key="6">
    <source>
        <dbReference type="EMBL" id="QCO19946.1"/>
    </source>
</evidence>
<feature type="binding site" evidence="4">
    <location>
        <position position="178"/>
    </location>
    <ligand>
        <name>substrate</name>
    </ligand>
</feature>
<comment type="pathway">
    <text evidence="4">Nucleotide-sugar biosynthesis; ADP-L-glycero-beta-D-manno-heptose biosynthesis; ADP-L-glycero-beta-D-manno-heptose from D-glycero-beta-D-manno-heptose 7-phosphate: step 4/4.</text>
</comment>
<dbReference type="Pfam" id="PF01370">
    <property type="entry name" value="Epimerase"/>
    <property type="match status" value="1"/>
</dbReference>
<dbReference type="CDD" id="cd05248">
    <property type="entry name" value="ADP_GME_SDR_e"/>
    <property type="match status" value="1"/>
</dbReference>
<evidence type="ECO:0000256" key="1">
    <source>
        <dbReference type="ARBA" id="ARBA00022857"/>
    </source>
</evidence>
<keyword evidence="2 4" id="KW-0413">Isomerase</keyword>
<accession>A0A4D8RHD2</accession>
<comment type="caution">
    <text evidence="4">Lacks conserved residue(s) required for the propagation of feature annotation.</text>
</comment>
<feature type="binding site" evidence="4">
    <location>
        <position position="196"/>
    </location>
    <ligand>
        <name>substrate</name>
    </ligand>
</feature>
<reference evidence="6 7" key="1">
    <citation type="submission" date="2018-09" db="EMBL/GenBank/DDBJ databases">
        <title>Whole genome based analysis of evolution and adaptive divergence in Indian and Brazilian strains of Azospirillum brasilense.</title>
        <authorList>
            <person name="Singh C."/>
            <person name="Tripathi A.K."/>
        </authorList>
    </citation>
    <scope>NUCLEOTIDE SEQUENCE [LARGE SCALE GENOMIC DNA]</scope>
    <source>
        <strain evidence="6 7">MTCC4039</strain>
        <plasmid evidence="6 7">p5</plasmid>
    </source>
</reference>
<feature type="active site" description="Proton acceptor" evidence="4">
    <location>
        <position position="146"/>
    </location>
</feature>
<evidence type="ECO:0000256" key="4">
    <source>
        <dbReference type="HAMAP-Rule" id="MF_01601"/>
    </source>
</evidence>
<dbReference type="UniPathway" id="UPA00356">
    <property type="reaction ID" value="UER00440"/>
</dbReference>
<feature type="binding site" evidence="4">
    <location>
        <position position="187"/>
    </location>
    <ligand>
        <name>NADP(+)</name>
        <dbReference type="ChEBI" id="CHEBI:58349"/>
    </ligand>
</feature>
<feature type="active site" description="Proton acceptor" evidence="4">
    <location>
        <position position="187"/>
    </location>
</feature>
<dbReference type="InterPro" id="IPR011912">
    <property type="entry name" value="Heptose_epim"/>
</dbReference>
<feature type="binding site" evidence="4">
    <location>
        <position position="41"/>
    </location>
    <ligand>
        <name>NADP(+)</name>
        <dbReference type="ChEBI" id="CHEBI:58349"/>
    </ligand>
</feature>
<dbReference type="EMBL" id="CP032350">
    <property type="protein sequence ID" value="QCO19946.1"/>
    <property type="molecule type" value="Genomic_DNA"/>
</dbReference>
<dbReference type="InterPro" id="IPR036291">
    <property type="entry name" value="NAD(P)-bd_dom_sf"/>
</dbReference>
<feature type="domain" description="NAD-dependent epimerase/dehydratase" evidence="5">
    <location>
        <begin position="5"/>
        <end position="252"/>
    </location>
</feature>
<comment type="domain">
    <text evidence="4">Contains a large N-terminal NADP-binding domain, and a smaller C-terminal substrate-binding domain.</text>
</comment>
<dbReference type="NCBIfam" id="TIGR02197">
    <property type="entry name" value="heptose_epim"/>
    <property type="match status" value="1"/>
</dbReference>
<feature type="binding site" evidence="4">
    <location>
        <position position="150"/>
    </location>
    <ligand>
        <name>NADP(+)</name>
        <dbReference type="ChEBI" id="CHEBI:58349"/>
    </ligand>
</feature>
<dbReference type="Gene3D" id="3.90.25.10">
    <property type="entry name" value="UDP-galactose 4-epimerase, domain 1"/>
    <property type="match status" value="1"/>
</dbReference>
<dbReference type="SUPFAM" id="SSF51735">
    <property type="entry name" value="NAD(P)-binding Rossmann-fold domains"/>
    <property type="match status" value="1"/>
</dbReference>
<dbReference type="Gene3D" id="3.40.50.720">
    <property type="entry name" value="NAD(P)-binding Rossmann-like Domain"/>
    <property type="match status" value="1"/>
</dbReference>
<comment type="function">
    <text evidence="4">Catalyzes the interconversion between ADP-D-glycero-beta-D-manno-heptose and ADP-L-glycero-beta-D-manno-heptose via an epimerization at carbon 6 of the heptose.</text>
</comment>
<keyword evidence="6" id="KW-0614">Plasmid</keyword>
<feature type="binding site" evidence="4">
    <location>
        <position position="189"/>
    </location>
    <ligand>
        <name>substrate</name>
    </ligand>
</feature>
<gene>
    <name evidence="6" type="primary">rfaD</name>
    <name evidence="4" type="synonym">hldD</name>
    <name evidence="6" type="ORF">D3869_32400</name>
</gene>
<dbReference type="PANTHER" id="PTHR43103">
    <property type="entry name" value="NUCLEOSIDE-DIPHOSPHATE-SUGAR EPIMERASE"/>
    <property type="match status" value="1"/>
</dbReference>
<comment type="similarity">
    <text evidence="4">Belongs to the NAD(P)-dependent epimerase/dehydratase family. HldD subfamily.</text>
</comment>
<keyword evidence="3 4" id="KW-0119">Carbohydrate metabolism</keyword>
<comment type="catalytic activity">
    <reaction evidence="4">
        <text>ADP-D-glycero-beta-D-manno-heptose = ADP-L-glycero-beta-D-manno-heptose</text>
        <dbReference type="Rhea" id="RHEA:17577"/>
        <dbReference type="ChEBI" id="CHEBI:59967"/>
        <dbReference type="ChEBI" id="CHEBI:61506"/>
        <dbReference type="EC" id="5.1.3.20"/>
    </reaction>
</comment>
<dbReference type="GO" id="GO:0005975">
    <property type="term" value="P:carbohydrate metabolic process"/>
    <property type="evidence" value="ECO:0007669"/>
    <property type="project" value="UniProtKB-UniRule"/>
</dbReference>
<proteinExistence type="inferred from homology"/>
<dbReference type="InterPro" id="IPR001509">
    <property type="entry name" value="Epimerase_deHydtase"/>
</dbReference>